<dbReference type="PANTHER" id="PTHR31157:SF1">
    <property type="entry name" value="SCP DOMAIN-CONTAINING PROTEIN"/>
    <property type="match status" value="1"/>
</dbReference>
<feature type="non-terminal residue" evidence="2">
    <location>
        <position position="1"/>
    </location>
</feature>
<dbReference type="CDD" id="cd05379">
    <property type="entry name" value="CAP_bacterial"/>
    <property type="match status" value="1"/>
</dbReference>
<proteinExistence type="predicted"/>
<sequence length="143" mass="15876">LMSCSGEGGDDEVLDPPFSAYSSLELEVLNLVNDHRNSLGLVELQRLEEISFQAKLHSNHMAGANEVCHHDFGSRLKILKEQVGARSMGENVGYGYRTSEAILKAWLNSPNHRNIIESENTHFGVSATSAEGKMYVTLIFIRK</sequence>
<dbReference type="Proteomes" id="UP000703674">
    <property type="component" value="Unassembled WGS sequence"/>
</dbReference>
<dbReference type="Gene3D" id="3.40.33.10">
    <property type="entry name" value="CAP"/>
    <property type="match status" value="1"/>
</dbReference>
<comment type="caution">
    <text evidence="2">The sequence shown here is derived from an EMBL/GenBank/DDBJ whole genome shotgun (WGS) entry which is preliminary data.</text>
</comment>
<name>A0ABX1D1Q4_9FLAO</name>
<dbReference type="RefSeq" id="WP_168139409.1">
    <property type="nucleotide sequence ID" value="NZ_JAAVJR010000159.1"/>
</dbReference>
<feature type="domain" description="SCP" evidence="1">
    <location>
        <begin position="29"/>
        <end position="139"/>
    </location>
</feature>
<evidence type="ECO:0000259" key="1">
    <source>
        <dbReference type="Pfam" id="PF00188"/>
    </source>
</evidence>
<dbReference type="Pfam" id="PF00188">
    <property type="entry name" value="CAP"/>
    <property type="match status" value="1"/>
</dbReference>
<dbReference type="PANTHER" id="PTHR31157">
    <property type="entry name" value="SCP DOMAIN-CONTAINING PROTEIN"/>
    <property type="match status" value="1"/>
</dbReference>
<protein>
    <submittedName>
        <fullName evidence="2">CAP domain-containing protein</fullName>
    </submittedName>
</protein>
<accession>A0ABX1D1Q4</accession>
<organism evidence="2 3">
    <name type="scientific">Salinimicrobium oceani</name>
    <dbReference type="NCBI Taxonomy" id="2722702"/>
    <lineage>
        <taxon>Bacteria</taxon>
        <taxon>Pseudomonadati</taxon>
        <taxon>Bacteroidota</taxon>
        <taxon>Flavobacteriia</taxon>
        <taxon>Flavobacteriales</taxon>
        <taxon>Flavobacteriaceae</taxon>
        <taxon>Salinimicrobium</taxon>
    </lineage>
</organism>
<evidence type="ECO:0000313" key="3">
    <source>
        <dbReference type="Proteomes" id="UP000703674"/>
    </source>
</evidence>
<evidence type="ECO:0000313" key="2">
    <source>
        <dbReference type="EMBL" id="NJW54411.1"/>
    </source>
</evidence>
<dbReference type="InterPro" id="IPR035940">
    <property type="entry name" value="CAP_sf"/>
</dbReference>
<dbReference type="EMBL" id="JAAVJR010000159">
    <property type="protein sequence ID" value="NJW54411.1"/>
    <property type="molecule type" value="Genomic_DNA"/>
</dbReference>
<reference evidence="2 3" key="1">
    <citation type="submission" date="2020-03" db="EMBL/GenBank/DDBJ databases">
        <title>Salinimicrobium sp. nov, isolated from SCS.</title>
        <authorList>
            <person name="Cao W.R."/>
        </authorList>
    </citation>
    <scope>NUCLEOTIDE SEQUENCE [LARGE SCALE GENOMIC DNA]</scope>
    <source>
        <strain evidence="3">J15B91</strain>
    </source>
</reference>
<keyword evidence="3" id="KW-1185">Reference proteome</keyword>
<dbReference type="SUPFAM" id="SSF55797">
    <property type="entry name" value="PR-1-like"/>
    <property type="match status" value="1"/>
</dbReference>
<gene>
    <name evidence="2" type="ORF">HC175_15990</name>
</gene>
<dbReference type="InterPro" id="IPR014044">
    <property type="entry name" value="CAP_dom"/>
</dbReference>